<feature type="domain" description="Band 7" evidence="8">
    <location>
        <begin position="33"/>
        <end position="202"/>
    </location>
</feature>
<evidence type="ECO:0000256" key="1">
    <source>
        <dbReference type="ARBA" id="ARBA00004167"/>
    </source>
</evidence>
<evidence type="ECO:0000313" key="9">
    <source>
        <dbReference type="EMBL" id="ACD70541.1"/>
    </source>
</evidence>
<dbReference type="CDD" id="cd03405">
    <property type="entry name" value="SPFH_HflC"/>
    <property type="match status" value="1"/>
</dbReference>
<evidence type="ECO:0000256" key="6">
    <source>
        <dbReference type="PIRNR" id="PIRNR005651"/>
    </source>
</evidence>
<dbReference type="SMR" id="A0A0H3BJT5"/>
<dbReference type="PANTHER" id="PTHR42911">
    <property type="entry name" value="MODULATOR OF FTSH PROTEASE HFLC"/>
    <property type="match status" value="1"/>
</dbReference>
<dbReference type="SUPFAM" id="SSF117892">
    <property type="entry name" value="Band 7/SPFH domain"/>
    <property type="match status" value="1"/>
</dbReference>
<dbReference type="Pfam" id="PF01145">
    <property type="entry name" value="Band_7"/>
    <property type="match status" value="1"/>
</dbReference>
<evidence type="ECO:0000313" key="10">
    <source>
        <dbReference type="Proteomes" id="UP000001202"/>
    </source>
</evidence>
<dbReference type="InterPro" id="IPR001107">
    <property type="entry name" value="Band_7"/>
</dbReference>
<dbReference type="EMBL" id="CP000805">
    <property type="protein sequence ID" value="ACD70541.1"/>
    <property type="molecule type" value="Genomic_DNA"/>
</dbReference>
<comment type="function">
    <text evidence="6">HflC and HflK could regulate a protease.</text>
</comment>
<dbReference type="Proteomes" id="UP000001202">
    <property type="component" value="Chromosome"/>
</dbReference>
<keyword evidence="3 7" id="KW-0812">Transmembrane</keyword>
<dbReference type="RefSeq" id="WP_010881563.1">
    <property type="nucleotide sequence ID" value="NC_010741.1"/>
</dbReference>
<dbReference type="NCBIfam" id="TIGR01932">
    <property type="entry name" value="hflC"/>
    <property type="match status" value="1"/>
</dbReference>
<reference evidence="9 10" key="1">
    <citation type="journal article" date="2008" name="BMC Microbiol.">
        <title>Complete genome sequence of Treponema pallidum ssp. pallidum strain SS14 determined with oligonucleotide arrays.</title>
        <authorList>
            <person name="Matejkova P."/>
            <person name="Strouhal M."/>
            <person name="Smajs D."/>
            <person name="Norris S.J."/>
            <person name="Palzkill T."/>
            <person name="Petrosino J.F."/>
            <person name="Sodergren E."/>
            <person name="Norton J.E."/>
            <person name="Singh J."/>
            <person name="Richmond T.A."/>
            <person name="Molla M.N."/>
            <person name="Albert T.J."/>
            <person name="Weinstock G.M."/>
        </authorList>
    </citation>
    <scope>NUCLEOTIDE SEQUENCE [LARGE SCALE GENOMIC DNA]</scope>
    <source>
        <strain evidence="9 10">SS14</strain>
    </source>
</reference>
<dbReference type="PANTHER" id="PTHR42911:SF1">
    <property type="entry name" value="MODULATOR OF FTSH PROTEASE HFLC"/>
    <property type="match status" value="1"/>
</dbReference>
<gene>
    <name evidence="9" type="primary">hflC</name>
    <name evidence="9" type="ordered locus">TPASS_0114</name>
</gene>
<name>A0A0H3BJT5_TREPS</name>
<dbReference type="PATRIC" id="fig|455434.6.peg.117"/>
<sequence length="331" mass="37594">MRKRGLQVHARVRPVLNIGIVVGVLLGGVVLLQPFYLIQEGQVALITQFGEIIKTNNTAGLYVRAPFLHHVHKYTAKLLRVDGDPQKIPTKEKQFIEVDTTSRWRIEDVKKFYQSLGTYEAAYSRISDIIDSSVRDIITVNGLDDVVRSTNAINESNHSEQFDVPVSQLAFDRGAEKTAHMTIEKGRESLAREISQAANDQLKDFGIVVVDVIFKGIKYSDELQASVFNRMVKERNQIAQMFRSTGEGKKAEWLGKLDNEKRSLLSKAYEEAERIKGEADARAAAVYAQSYGKSPEFYGFWKSLEVYKKSLPDTEKILSTDLEYFKHLYQH</sequence>
<comment type="similarity">
    <text evidence="2 6">Belongs to the band 7/mec-2 family. HflC subfamily.</text>
</comment>
<comment type="subcellular location">
    <subcellularLocation>
        <location evidence="1">Membrane</location>
        <topology evidence="1">Single-pass membrane protein</topology>
    </subcellularLocation>
</comment>
<dbReference type="SMART" id="SM00244">
    <property type="entry name" value="PHB"/>
    <property type="match status" value="1"/>
</dbReference>
<evidence type="ECO:0000256" key="2">
    <source>
        <dbReference type="ARBA" id="ARBA00007862"/>
    </source>
</evidence>
<dbReference type="GO" id="GO:0016020">
    <property type="term" value="C:membrane"/>
    <property type="evidence" value="ECO:0007669"/>
    <property type="project" value="UniProtKB-SubCell"/>
</dbReference>
<evidence type="ECO:0000256" key="4">
    <source>
        <dbReference type="ARBA" id="ARBA00022989"/>
    </source>
</evidence>
<dbReference type="Gene3D" id="3.30.479.30">
    <property type="entry name" value="Band 7 domain"/>
    <property type="match status" value="1"/>
</dbReference>
<feature type="transmembrane region" description="Helical" evidence="7">
    <location>
        <begin position="12"/>
        <end position="36"/>
    </location>
</feature>
<evidence type="ECO:0000256" key="7">
    <source>
        <dbReference type="SAM" id="Phobius"/>
    </source>
</evidence>
<dbReference type="KEGG" id="tpp:TPASS_0114"/>
<protein>
    <recommendedName>
        <fullName evidence="6">Protein HflC</fullName>
    </recommendedName>
</protein>
<evidence type="ECO:0000256" key="5">
    <source>
        <dbReference type="ARBA" id="ARBA00023136"/>
    </source>
</evidence>
<keyword evidence="5 7" id="KW-0472">Membrane</keyword>
<dbReference type="GeneID" id="93875911"/>
<proteinExistence type="inferred from homology"/>
<dbReference type="AlphaFoldDB" id="A0A0H3BJT5"/>
<keyword evidence="4 7" id="KW-1133">Transmembrane helix</keyword>
<organism evidence="9 10">
    <name type="scientific">Treponema pallidum subsp. pallidum (strain SS14)</name>
    <dbReference type="NCBI Taxonomy" id="455434"/>
    <lineage>
        <taxon>Bacteria</taxon>
        <taxon>Pseudomonadati</taxon>
        <taxon>Spirochaetota</taxon>
        <taxon>Spirochaetia</taxon>
        <taxon>Spirochaetales</taxon>
        <taxon>Treponemataceae</taxon>
        <taxon>Treponema</taxon>
    </lineage>
</organism>
<evidence type="ECO:0000259" key="8">
    <source>
        <dbReference type="SMART" id="SM00244"/>
    </source>
</evidence>
<evidence type="ECO:0000256" key="3">
    <source>
        <dbReference type="ARBA" id="ARBA00022692"/>
    </source>
</evidence>
<dbReference type="PIRSF" id="PIRSF005651">
    <property type="entry name" value="HflC"/>
    <property type="match status" value="1"/>
</dbReference>
<dbReference type="InterPro" id="IPR036013">
    <property type="entry name" value="Band_7/SPFH_dom_sf"/>
</dbReference>
<dbReference type="InterPro" id="IPR010200">
    <property type="entry name" value="HflC"/>
</dbReference>
<accession>A0A0H3BJT5</accession>